<reference evidence="3 4" key="1">
    <citation type="submission" date="2021-01" db="EMBL/GenBank/DDBJ databases">
        <title>Whole genome shotgun sequence of Planobispora longispora NBRC 13918.</title>
        <authorList>
            <person name="Komaki H."/>
            <person name="Tamura T."/>
        </authorList>
    </citation>
    <scope>NUCLEOTIDE SEQUENCE [LARGE SCALE GENOMIC DNA]</scope>
    <source>
        <strain evidence="3 4">NBRC 13918</strain>
    </source>
</reference>
<evidence type="ECO:0000313" key="4">
    <source>
        <dbReference type="Proteomes" id="UP000616724"/>
    </source>
</evidence>
<evidence type="ECO:0000259" key="2">
    <source>
        <dbReference type="Pfam" id="PF00089"/>
    </source>
</evidence>
<dbReference type="InterPro" id="IPR001254">
    <property type="entry name" value="Trypsin_dom"/>
</dbReference>
<feature type="domain" description="Peptidase S1" evidence="2">
    <location>
        <begin position="85"/>
        <end position="273"/>
    </location>
</feature>
<name>A0A8J3RLT8_9ACTN</name>
<dbReference type="RefSeq" id="WP_203891097.1">
    <property type="nucleotide sequence ID" value="NZ_BOOH01000021.1"/>
</dbReference>
<gene>
    <name evidence="3" type="ORF">Plo01_29200</name>
</gene>
<keyword evidence="4" id="KW-1185">Reference proteome</keyword>
<dbReference type="SUPFAM" id="SSF50494">
    <property type="entry name" value="Trypsin-like serine proteases"/>
    <property type="match status" value="1"/>
</dbReference>
<evidence type="ECO:0000256" key="1">
    <source>
        <dbReference type="ARBA" id="ARBA00022729"/>
    </source>
</evidence>
<dbReference type="AlphaFoldDB" id="A0A8J3RLT8"/>
<accession>A0A8J3RLT8</accession>
<dbReference type="InterPro" id="IPR009003">
    <property type="entry name" value="Peptidase_S1_PA"/>
</dbReference>
<dbReference type="Pfam" id="PF00089">
    <property type="entry name" value="Trypsin"/>
    <property type="match status" value="1"/>
</dbReference>
<organism evidence="3 4">
    <name type="scientific">Planobispora longispora</name>
    <dbReference type="NCBI Taxonomy" id="28887"/>
    <lineage>
        <taxon>Bacteria</taxon>
        <taxon>Bacillati</taxon>
        <taxon>Actinomycetota</taxon>
        <taxon>Actinomycetes</taxon>
        <taxon>Streptosporangiales</taxon>
        <taxon>Streptosporangiaceae</taxon>
        <taxon>Planobispora</taxon>
    </lineage>
</organism>
<comment type="caution">
    <text evidence="3">The sequence shown here is derived from an EMBL/GenBank/DDBJ whole genome shotgun (WGS) entry which is preliminary data.</text>
</comment>
<dbReference type="InterPro" id="IPR050966">
    <property type="entry name" value="Glutamyl_endopeptidase"/>
</dbReference>
<dbReference type="InterPro" id="IPR043504">
    <property type="entry name" value="Peptidase_S1_PA_chymotrypsin"/>
</dbReference>
<proteinExistence type="predicted"/>
<dbReference type="PANTHER" id="PTHR15462">
    <property type="entry name" value="SERINE PROTEASE"/>
    <property type="match status" value="1"/>
</dbReference>
<keyword evidence="1" id="KW-0732">Signal</keyword>
<evidence type="ECO:0000313" key="3">
    <source>
        <dbReference type="EMBL" id="GIH76491.1"/>
    </source>
</evidence>
<dbReference type="EMBL" id="BOOH01000021">
    <property type="protein sequence ID" value="GIH76491.1"/>
    <property type="molecule type" value="Genomic_DNA"/>
</dbReference>
<dbReference type="Proteomes" id="UP000616724">
    <property type="component" value="Unassembled WGS sequence"/>
</dbReference>
<protein>
    <submittedName>
        <fullName evidence="3">Peptidase</fullName>
    </submittedName>
</protein>
<dbReference type="Gene3D" id="2.40.10.10">
    <property type="entry name" value="Trypsin-like serine proteases"/>
    <property type="match status" value="2"/>
</dbReference>
<sequence>MLALVLSLALVSPEPVSHAVPQNTAASDVSGYWTSDRMGSARPVAPRKGSPLRAIRATGAPTALARTVTPLSIRGTKQPRSVGKVFFTMGGRDYSCSASVVNSRGRNLLATAAHCVYDAKRWAKNWIFIPGYSYSRGKHLRPYGVWTMTKAVIEPEWARSYDPDYDYAFVTVGKYRGRNVANVVGAQGIRWNQPAKVSVLIYGYPAEYPWNGSRVVGCSRTTELDTVPAARVARHRFARCTLNGGSSGGPWIRNYSSATGTGYLVGVQSMKWMNSSGVTTWNSSPYLGDRAYKLYLKLGR</sequence>
<dbReference type="GO" id="GO:0004252">
    <property type="term" value="F:serine-type endopeptidase activity"/>
    <property type="evidence" value="ECO:0007669"/>
    <property type="project" value="InterPro"/>
</dbReference>
<dbReference type="GO" id="GO:0006508">
    <property type="term" value="P:proteolysis"/>
    <property type="evidence" value="ECO:0007669"/>
    <property type="project" value="InterPro"/>
</dbReference>